<dbReference type="Gene3D" id="3.20.80.10">
    <property type="entry name" value="Regulatory factor, effector binding domain"/>
    <property type="match status" value="1"/>
</dbReference>
<comment type="caution">
    <text evidence="2">The sequence shown here is derived from an EMBL/GenBank/DDBJ whole genome shotgun (WGS) entry which is preliminary data.</text>
</comment>
<dbReference type="RefSeq" id="WP_018395282.1">
    <property type="nucleotide sequence ID" value="NZ_LQWZ01000038.1"/>
</dbReference>
<dbReference type="Proteomes" id="UP000077271">
    <property type="component" value="Unassembled WGS sequence"/>
</dbReference>
<feature type="domain" description="AraC effector-binding" evidence="1">
    <location>
        <begin position="1"/>
        <end position="159"/>
    </location>
</feature>
<dbReference type="AlphaFoldDB" id="A0A177KHC7"/>
<dbReference type="InterPro" id="IPR053182">
    <property type="entry name" value="YobU-like_regulator"/>
</dbReference>
<dbReference type="InterPro" id="IPR029441">
    <property type="entry name" value="Cass2"/>
</dbReference>
<evidence type="ECO:0000313" key="2">
    <source>
        <dbReference type="EMBL" id="OAH52544.1"/>
    </source>
</evidence>
<dbReference type="PANTHER" id="PTHR36444">
    <property type="entry name" value="TRANSCRIPTIONAL REGULATOR PROTEIN YOBU-RELATED"/>
    <property type="match status" value="1"/>
</dbReference>
<dbReference type="PANTHER" id="PTHR36444:SF3">
    <property type="entry name" value="TRANSCRIPTIONAL ACTIVATOR, PUTATIVE-RELATED"/>
    <property type="match status" value="1"/>
</dbReference>
<evidence type="ECO:0000259" key="1">
    <source>
        <dbReference type="SMART" id="SM00871"/>
    </source>
</evidence>
<dbReference type="EMBL" id="LQWZ01000038">
    <property type="protein sequence ID" value="OAH52544.1"/>
    <property type="molecule type" value="Genomic_DNA"/>
</dbReference>
<dbReference type="InterPro" id="IPR011256">
    <property type="entry name" value="Reg_factor_effector_dom_sf"/>
</dbReference>
<dbReference type="SMART" id="SM00871">
    <property type="entry name" value="AraC_E_bind"/>
    <property type="match status" value="1"/>
</dbReference>
<dbReference type="SUPFAM" id="SSF55136">
    <property type="entry name" value="Probable bacterial effector-binding domain"/>
    <property type="match status" value="1"/>
</dbReference>
<protein>
    <submittedName>
        <fullName evidence="2">Transcriptional regulator</fullName>
    </submittedName>
</protein>
<organism evidence="2 3">
    <name type="scientific">Domibacillus aminovorans</name>
    <dbReference type="NCBI Taxonomy" id="29332"/>
    <lineage>
        <taxon>Bacteria</taxon>
        <taxon>Bacillati</taxon>
        <taxon>Bacillota</taxon>
        <taxon>Bacilli</taxon>
        <taxon>Bacillales</taxon>
        <taxon>Bacillaceae</taxon>
        <taxon>Domibacillus</taxon>
    </lineage>
</organism>
<dbReference type="OrthoDB" id="9801123at2"/>
<dbReference type="InterPro" id="IPR010499">
    <property type="entry name" value="AraC_E-bd"/>
</dbReference>
<proteinExistence type="predicted"/>
<evidence type="ECO:0000313" key="3">
    <source>
        <dbReference type="Proteomes" id="UP000077271"/>
    </source>
</evidence>
<dbReference type="Pfam" id="PF14526">
    <property type="entry name" value="Cass2"/>
    <property type="match status" value="1"/>
</dbReference>
<name>A0A177KHC7_9BACI</name>
<reference evidence="2 3" key="1">
    <citation type="submission" date="2016-01" db="EMBL/GenBank/DDBJ databases">
        <title>Investigation of taxonomic status of Bacillus aminovorans.</title>
        <authorList>
            <person name="Verma A."/>
            <person name="Pal Y."/>
            <person name="Krishnamurthi S."/>
        </authorList>
    </citation>
    <scope>NUCLEOTIDE SEQUENCE [LARGE SCALE GENOMIC DNA]</scope>
    <source>
        <strain evidence="2 3">DSM 4337</strain>
    </source>
</reference>
<accession>A0A177KHC7</accession>
<sequence length="159" mass="18142">MKYHIVERDVFQAIGVKREFSCGAEDIGIPGVPAFWDRVHKNGTANQLYQLNSGQIKGLLGIIENFNEEKNTIDYWIAAEHSGDVLDELSTFEFPASKWVVFEVRGPIPIALINAWKQIYSEWFPSNRYEPAAIAPIEVYKEPDPTKPDAYSEIWVPIK</sequence>
<gene>
    <name evidence="2" type="ORF">AWH48_14165</name>
</gene>